<dbReference type="OrthoDB" id="3171430at2"/>
<dbReference type="SUPFAM" id="SSF55874">
    <property type="entry name" value="ATPase domain of HSP90 chaperone/DNA topoisomerase II/histidine kinase"/>
    <property type="match status" value="1"/>
</dbReference>
<dbReference type="InterPro" id="IPR036388">
    <property type="entry name" value="WH-like_DNA-bd_sf"/>
</dbReference>
<evidence type="ECO:0000313" key="5">
    <source>
        <dbReference type="EMBL" id="KJL30642.1"/>
    </source>
</evidence>
<evidence type="ECO:0000256" key="1">
    <source>
        <dbReference type="ARBA" id="ARBA00023015"/>
    </source>
</evidence>
<dbReference type="GO" id="GO:0003677">
    <property type="term" value="F:DNA binding"/>
    <property type="evidence" value="ECO:0007669"/>
    <property type="project" value="UniProtKB-KW"/>
</dbReference>
<proteinExistence type="predicted"/>
<reference evidence="5 6" key="1">
    <citation type="submission" date="2015-02" db="EMBL/GenBank/DDBJ databases">
        <title>Draft genome sequences of ten Microbacterium spp. with emphasis on heavy metal contaminated environments.</title>
        <authorList>
            <person name="Corretto E."/>
        </authorList>
    </citation>
    <scope>NUCLEOTIDE SEQUENCE [LARGE SCALE GENOMIC DNA]</scope>
    <source>
        <strain evidence="5 6">BEL4b</strain>
    </source>
</reference>
<dbReference type="GO" id="GO:0006355">
    <property type="term" value="P:regulation of DNA-templated transcription"/>
    <property type="evidence" value="ECO:0007669"/>
    <property type="project" value="InterPro"/>
</dbReference>
<dbReference type="EMBL" id="JYIW01000018">
    <property type="protein sequence ID" value="KJL30642.1"/>
    <property type="molecule type" value="Genomic_DNA"/>
</dbReference>
<sequence>MSTTVTTHGAVTSQAARVHSSEQARILAEQSDRHAVTLESILAVLRSTRLGDQAARQTAIDVTAAALVELRTASDVRESDFLEPVVGAFERLKRDLRPLVRFGQLDVQFVEPPANGRALPGAVALSARAIVRNAVLAFADADDARRVRIQWDCDGLNLLIGIRDDGSGELTAHDDALRRIAEQVSATDGTLSVSSTPGWGSDLSIVLPLDPPPASTHSVEEDIDLSERERDVLRLLSTGARNAEIAAELRISPHTVKFHVSKLLRKTGARNRAELAALAR</sequence>
<organism evidence="5 6">
    <name type="scientific">Microbacterium oxydans</name>
    <dbReference type="NCBI Taxonomy" id="82380"/>
    <lineage>
        <taxon>Bacteria</taxon>
        <taxon>Bacillati</taxon>
        <taxon>Actinomycetota</taxon>
        <taxon>Actinomycetes</taxon>
        <taxon>Micrococcales</taxon>
        <taxon>Microbacteriaceae</taxon>
        <taxon>Microbacterium</taxon>
    </lineage>
</organism>
<accession>A0A0F0LBQ8</accession>
<dbReference type="RefSeq" id="WP_045278132.1">
    <property type="nucleotide sequence ID" value="NZ_JYIW01000018.1"/>
</dbReference>
<evidence type="ECO:0000256" key="3">
    <source>
        <dbReference type="ARBA" id="ARBA00023163"/>
    </source>
</evidence>
<dbReference type="PRINTS" id="PR00038">
    <property type="entry name" value="HTHLUXR"/>
</dbReference>
<protein>
    <submittedName>
        <fullName evidence="5">Transcriptional regulator NarL</fullName>
    </submittedName>
</protein>
<dbReference type="CDD" id="cd06170">
    <property type="entry name" value="LuxR_C_like"/>
    <property type="match status" value="1"/>
</dbReference>
<keyword evidence="1" id="KW-0805">Transcription regulation</keyword>
<dbReference type="SMART" id="SM00421">
    <property type="entry name" value="HTH_LUXR"/>
    <property type="match status" value="1"/>
</dbReference>
<name>A0A0F0LBQ8_9MICO</name>
<dbReference type="PANTHER" id="PTHR44688:SF16">
    <property type="entry name" value="DNA-BINDING TRANSCRIPTIONAL ACTIVATOR DEVR_DOSR"/>
    <property type="match status" value="1"/>
</dbReference>
<gene>
    <name evidence="5" type="ORF">RS83_00711</name>
</gene>
<evidence type="ECO:0000259" key="4">
    <source>
        <dbReference type="PROSITE" id="PS50043"/>
    </source>
</evidence>
<dbReference type="AlphaFoldDB" id="A0A0F0LBQ8"/>
<dbReference type="Proteomes" id="UP000033640">
    <property type="component" value="Unassembled WGS sequence"/>
</dbReference>
<dbReference type="InterPro" id="IPR000792">
    <property type="entry name" value="Tscrpt_reg_LuxR_C"/>
</dbReference>
<keyword evidence="3" id="KW-0804">Transcription</keyword>
<dbReference type="Pfam" id="PF00196">
    <property type="entry name" value="GerE"/>
    <property type="match status" value="1"/>
</dbReference>
<dbReference type="InterPro" id="IPR036890">
    <property type="entry name" value="HATPase_C_sf"/>
</dbReference>
<evidence type="ECO:0000313" key="6">
    <source>
        <dbReference type="Proteomes" id="UP000033640"/>
    </source>
</evidence>
<dbReference type="PANTHER" id="PTHR44688">
    <property type="entry name" value="DNA-BINDING TRANSCRIPTIONAL ACTIVATOR DEVR_DOSR"/>
    <property type="match status" value="1"/>
</dbReference>
<dbReference type="PATRIC" id="fig|82380.11.peg.734"/>
<evidence type="ECO:0000256" key="2">
    <source>
        <dbReference type="ARBA" id="ARBA00023125"/>
    </source>
</evidence>
<dbReference type="PROSITE" id="PS50043">
    <property type="entry name" value="HTH_LUXR_2"/>
    <property type="match status" value="1"/>
</dbReference>
<dbReference type="Gene3D" id="1.10.10.10">
    <property type="entry name" value="Winged helix-like DNA-binding domain superfamily/Winged helix DNA-binding domain"/>
    <property type="match status" value="1"/>
</dbReference>
<comment type="caution">
    <text evidence="5">The sequence shown here is derived from an EMBL/GenBank/DDBJ whole genome shotgun (WGS) entry which is preliminary data.</text>
</comment>
<keyword evidence="2" id="KW-0238">DNA-binding</keyword>
<dbReference type="Gene3D" id="3.30.565.10">
    <property type="entry name" value="Histidine kinase-like ATPase, C-terminal domain"/>
    <property type="match status" value="1"/>
</dbReference>
<dbReference type="SUPFAM" id="SSF46894">
    <property type="entry name" value="C-terminal effector domain of the bipartite response regulators"/>
    <property type="match status" value="1"/>
</dbReference>
<feature type="domain" description="HTH luxR-type" evidence="4">
    <location>
        <begin position="218"/>
        <end position="280"/>
    </location>
</feature>
<dbReference type="InterPro" id="IPR016032">
    <property type="entry name" value="Sig_transdc_resp-reg_C-effctor"/>
</dbReference>